<accession>A0AAN8Y223</accession>
<evidence type="ECO:0000313" key="2">
    <source>
        <dbReference type="Proteomes" id="UP001371456"/>
    </source>
</evidence>
<gene>
    <name evidence="1" type="ORF">RDI58_027292</name>
</gene>
<keyword evidence="2" id="KW-1185">Reference proteome</keyword>
<sequence>MDDEYDPCADELPSPNHAVLPHPYLKNPYSTPMHASPLLETSIIS</sequence>
<organism evidence="1 2">
    <name type="scientific">Solanum bulbocastanum</name>
    <name type="common">Wild potato</name>
    <dbReference type="NCBI Taxonomy" id="147425"/>
    <lineage>
        <taxon>Eukaryota</taxon>
        <taxon>Viridiplantae</taxon>
        <taxon>Streptophyta</taxon>
        <taxon>Embryophyta</taxon>
        <taxon>Tracheophyta</taxon>
        <taxon>Spermatophyta</taxon>
        <taxon>Magnoliopsida</taxon>
        <taxon>eudicotyledons</taxon>
        <taxon>Gunneridae</taxon>
        <taxon>Pentapetalae</taxon>
        <taxon>asterids</taxon>
        <taxon>lamiids</taxon>
        <taxon>Solanales</taxon>
        <taxon>Solanaceae</taxon>
        <taxon>Solanoideae</taxon>
        <taxon>Solaneae</taxon>
        <taxon>Solanum</taxon>
    </lineage>
</organism>
<dbReference type="AlphaFoldDB" id="A0AAN8Y223"/>
<comment type="caution">
    <text evidence="1">The sequence shown here is derived from an EMBL/GenBank/DDBJ whole genome shotgun (WGS) entry which is preliminary data.</text>
</comment>
<dbReference type="Proteomes" id="UP001371456">
    <property type="component" value="Unassembled WGS sequence"/>
</dbReference>
<protein>
    <submittedName>
        <fullName evidence="1">Uncharacterized protein</fullName>
    </submittedName>
</protein>
<name>A0AAN8Y223_SOLBU</name>
<evidence type="ECO:0000313" key="1">
    <source>
        <dbReference type="EMBL" id="KAK6776291.1"/>
    </source>
</evidence>
<dbReference type="EMBL" id="JBANQN010000011">
    <property type="protein sequence ID" value="KAK6776291.1"/>
    <property type="molecule type" value="Genomic_DNA"/>
</dbReference>
<proteinExistence type="predicted"/>
<reference evidence="1 2" key="1">
    <citation type="submission" date="2024-02" db="EMBL/GenBank/DDBJ databases">
        <title>de novo genome assembly of Solanum bulbocastanum strain 11H21.</title>
        <authorList>
            <person name="Hosaka A.J."/>
        </authorList>
    </citation>
    <scope>NUCLEOTIDE SEQUENCE [LARGE SCALE GENOMIC DNA]</scope>
    <source>
        <tissue evidence="1">Young leaves</tissue>
    </source>
</reference>